<dbReference type="RefSeq" id="WP_124751268.1">
    <property type="nucleotide sequence ID" value="NZ_RQYS01000019.1"/>
</dbReference>
<proteinExistence type="predicted"/>
<reference evidence="2 3" key="1">
    <citation type="submission" date="2018-11" db="EMBL/GenBank/DDBJ databases">
        <title>Genomes From Bacteria Associated with the Canine Oral Cavity: a Test Case for Automated Genome-Based Taxonomic Assignment.</title>
        <authorList>
            <person name="Coil D.A."/>
            <person name="Jospin G."/>
            <person name="Darling A.E."/>
            <person name="Wallis C."/>
            <person name="Davis I.J."/>
            <person name="Harris S."/>
            <person name="Eisen J.A."/>
            <person name="Holcombe L.J."/>
            <person name="O'Flynn C."/>
        </authorList>
    </citation>
    <scope>NUCLEOTIDE SEQUENCE [LARGE SCALE GENOMIC DNA]</scope>
    <source>
        <strain evidence="2 3">OH2617_COT-023</strain>
    </source>
</reference>
<sequence>METKHRTRSDCRYYQVQRNSLTRSRFGMLFFKYICLLLFLVVGISCKKEDDPGKKEGDIKIENLQTRLRIVVSPLVGSDVEHVWRANPENMLMHYPPYGSYKGNTYFGYTDEKGETVLCKVKNLPASVKERKGEFVYKNTLSTITEINVQLSGIVRTETDSLGKKQGTMDLTSIVPTGPKPKPVLQLGMYAHTYPTLGGKSVKIEFIDRKILKLMKPGLPVKTYHYEIFDTEHAIMLKDVTGVVPEQKIFFHAISNSEFETDCFCAYTAEYPGQVLMTFKKEEQLKKVKL</sequence>
<protein>
    <submittedName>
        <fullName evidence="2">Uncharacterized protein</fullName>
    </submittedName>
</protein>
<accession>A0A3P1XYM5</accession>
<dbReference type="EMBL" id="RQYS01000019">
    <property type="protein sequence ID" value="RRD62023.1"/>
    <property type="molecule type" value="Genomic_DNA"/>
</dbReference>
<organism evidence="2 3">
    <name type="scientific">Tannerella forsythia</name>
    <name type="common">Bacteroides forsythus</name>
    <dbReference type="NCBI Taxonomy" id="28112"/>
    <lineage>
        <taxon>Bacteria</taxon>
        <taxon>Pseudomonadati</taxon>
        <taxon>Bacteroidota</taxon>
        <taxon>Bacteroidia</taxon>
        <taxon>Bacteroidales</taxon>
        <taxon>Tannerellaceae</taxon>
        <taxon>Tannerella</taxon>
    </lineage>
</organism>
<name>A0A3P1XYM5_TANFO</name>
<keyword evidence="1" id="KW-1133">Transmembrane helix</keyword>
<keyword evidence="1" id="KW-0472">Membrane</keyword>
<evidence type="ECO:0000256" key="1">
    <source>
        <dbReference type="SAM" id="Phobius"/>
    </source>
</evidence>
<evidence type="ECO:0000313" key="2">
    <source>
        <dbReference type="EMBL" id="RRD62023.1"/>
    </source>
</evidence>
<evidence type="ECO:0000313" key="3">
    <source>
        <dbReference type="Proteomes" id="UP000278609"/>
    </source>
</evidence>
<keyword evidence="1" id="KW-0812">Transmembrane</keyword>
<dbReference type="AlphaFoldDB" id="A0A3P1XYM5"/>
<comment type="caution">
    <text evidence="2">The sequence shown here is derived from an EMBL/GenBank/DDBJ whole genome shotgun (WGS) entry which is preliminary data.</text>
</comment>
<gene>
    <name evidence="2" type="ORF">EII40_05450</name>
</gene>
<feature type="transmembrane region" description="Helical" evidence="1">
    <location>
        <begin position="26"/>
        <end position="45"/>
    </location>
</feature>
<dbReference type="Proteomes" id="UP000278609">
    <property type="component" value="Unassembled WGS sequence"/>
</dbReference>